<accession>A0A2W5PNL1</accession>
<dbReference type="Gene3D" id="3.30.70.1230">
    <property type="entry name" value="Nucleotide cyclase"/>
    <property type="match status" value="1"/>
</dbReference>
<evidence type="ECO:0000313" key="5">
    <source>
        <dbReference type="Proteomes" id="UP000249135"/>
    </source>
</evidence>
<dbReference type="Gene3D" id="3.40.50.300">
    <property type="entry name" value="P-loop containing nucleotide triphosphate hydrolases"/>
    <property type="match status" value="1"/>
</dbReference>
<dbReference type="SUPFAM" id="SSF48452">
    <property type="entry name" value="TPR-like"/>
    <property type="match status" value="1"/>
</dbReference>
<dbReference type="GO" id="GO:0004016">
    <property type="term" value="F:adenylate cyclase activity"/>
    <property type="evidence" value="ECO:0007669"/>
    <property type="project" value="TreeGrafter"/>
</dbReference>
<dbReference type="PANTHER" id="PTHR16305">
    <property type="entry name" value="TESTICULAR SOLUBLE ADENYLYL CYCLASE"/>
    <property type="match status" value="1"/>
</dbReference>
<keyword evidence="2" id="KW-0067">ATP-binding</keyword>
<dbReference type="PANTHER" id="PTHR16305:SF28">
    <property type="entry name" value="GUANYLATE CYCLASE DOMAIN-CONTAINING PROTEIN"/>
    <property type="match status" value="1"/>
</dbReference>
<dbReference type="PROSITE" id="PS50125">
    <property type="entry name" value="GUANYLATE_CYCLASE_2"/>
    <property type="match status" value="1"/>
</dbReference>
<dbReference type="GO" id="GO:0009190">
    <property type="term" value="P:cyclic nucleotide biosynthetic process"/>
    <property type="evidence" value="ECO:0007669"/>
    <property type="project" value="InterPro"/>
</dbReference>
<gene>
    <name evidence="4" type="ORF">DI563_24020</name>
</gene>
<dbReference type="GO" id="GO:0005737">
    <property type="term" value="C:cytoplasm"/>
    <property type="evidence" value="ECO:0007669"/>
    <property type="project" value="TreeGrafter"/>
</dbReference>
<dbReference type="InterPro" id="IPR001054">
    <property type="entry name" value="A/G_cyclase"/>
</dbReference>
<dbReference type="Pfam" id="PF00211">
    <property type="entry name" value="Guanylate_cyc"/>
    <property type="match status" value="1"/>
</dbReference>
<dbReference type="InterPro" id="IPR029787">
    <property type="entry name" value="Nucleotide_cyclase"/>
</dbReference>
<dbReference type="InterPro" id="IPR041664">
    <property type="entry name" value="AAA_16"/>
</dbReference>
<feature type="domain" description="Guanylate cyclase" evidence="3">
    <location>
        <begin position="14"/>
        <end position="146"/>
    </location>
</feature>
<comment type="caution">
    <text evidence="4">The sequence shown here is derived from an EMBL/GenBank/DDBJ whole genome shotgun (WGS) entry which is preliminary data.</text>
</comment>
<protein>
    <recommendedName>
        <fullName evidence="3">Guanylate cyclase domain-containing protein</fullName>
    </recommendedName>
</protein>
<reference evidence="4 5" key="1">
    <citation type="submission" date="2017-08" db="EMBL/GenBank/DDBJ databases">
        <title>Infants hospitalized years apart are colonized by the same room-sourced microbial strains.</title>
        <authorList>
            <person name="Brooks B."/>
            <person name="Olm M.R."/>
            <person name="Firek B.A."/>
            <person name="Baker R."/>
            <person name="Thomas B.C."/>
            <person name="Morowitz M.J."/>
            <person name="Banfield J.F."/>
        </authorList>
    </citation>
    <scope>NUCLEOTIDE SEQUENCE [LARGE SCALE GENOMIC DNA]</scope>
    <source>
        <strain evidence="4">S2_005_003_R2_41</strain>
    </source>
</reference>
<evidence type="ECO:0000256" key="1">
    <source>
        <dbReference type="ARBA" id="ARBA00022741"/>
    </source>
</evidence>
<feature type="non-terminal residue" evidence="4">
    <location>
        <position position="777"/>
    </location>
</feature>
<dbReference type="GO" id="GO:0035556">
    <property type="term" value="P:intracellular signal transduction"/>
    <property type="evidence" value="ECO:0007669"/>
    <property type="project" value="InterPro"/>
</dbReference>
<name>A0A2W5PNL1_VARPD</name>
<proteinExistence type="predicted"/>
<dbReference type="GO" id="GO:0005524">
    <property type="term" value="F:ATP binding"/>
    <property type="evidence" value="ECO:0007669"/>
    <property type="project" value="UniProtKB-KW"/>
</dbReference>
<organism evidence="4 5">
    <name type="scientific">Variovorax paradoxus</name>
    <dbReference type="NCBI Taxonomy" id="34073"/>
    <lineage>
        <taxon>Bacteria</taxon>
        <taxon>Pseudomonadati</taxon>
        <taxon>Pseudomonadota</taxon>
        <taxon>Betaproteobacteria</taxon>
        <taxon>Burkholderiales</taxon>
        <taxon>Comamonadaceae</taxon>
        <taxon>Variovorax</taxon>
    </lineage>
</organism>
<dbReference type="Proteomes" id="UP000249135">
    <property type="component" value="Unassembled WGS sequence"/>
</dbReference>
<sequence length="777" mass="83671">MVQGVSGDVRRHMTVLFTDLSDSTRLSGLLEAEVFASLQDDVRRAFDEVVQRSGGTINQYQGDGLQALFGHPEAGEDHGLRATRAALEVHERVRALRARHAYREDIVLDVHSGIHAGLVLVREGTHGIAGRFELFGAAPGIAKHLSDVAERDEILVSEETLGPARYLFQTEARRLALKGRDEPLAVHRILARTALRTRFEAQTRRGLVDFVGREAELAALQEALGTARGGRTRLMVVSAPAGVGKTRLAEEFLRRASASGFALWRGYCEAELSAEPLQPFLQMLRARLGTAGAGLAAPALLGGVIAALPAGLRERHPELALPGQPADTPAAAAAQAQQMLRVLGGLVGALAREAPQLLFIDDWQWADDATRQVVYALAAQPDLPLLVLLATRPLELGDAQLAAADVLALGPLSQAEADTTIRTLLPDADPFVVNSIREHSGGNALFLEELCHLAADTGAGLDALRGGPAWLESLIESRVARLAPQQGAVLGAAAVIGNVVPAWLLKELTGCDAQHPLVTTMAAQDLLFAGEQPGTLRFKHGITRDVVYGTLGLQQRRDMHGRVARLLRARDGATELEQCEPLAYHHAGAADFAAAARYAEMAGDKAMSASSIDRAKTQYRAALEMLDRLPSTPERYQLWRSVVRRLGLATVFDPSRDEKALLRRAVDKARAHGDATGQAYAQYWLAYLHYALGESKDALLHCEEALDHATRVQDMPLIVQARTTLGQAAAAAADYGRAVELLDEMARAVRERRPASRAPLPAIAYAMACRASVLGDL</sequence>
<dbReference type="CDD" id="cd07302">
    <property type="entry name" value="CHD"/>
    <property type="match status" value="1"/>
</dbReference>
<keyword evidence="1" id="KW-0547">Nucleotide-binding</keyword>
<evidence type="ECO:0000313" key="4">
    <source>
        <dbReference type="EMBL" id="PZQ66268.1"/>
    </source>
</evidence>
<evidence type="ECO:0000259" key="3">
    <source>
        <dbReference type="PROSITE" id="PS50125"/>
    </source>
</evidence>
<dbReference type="EMBL" id="QFPP01000436">
    <property type="protein sequence ID" value="PZQ66268.1"/>
    <property type="molecule type" value="Genomic_DNA"/>
</dbReference>
<dbReference type="Gene3D" id="1.25.40.10">
    <property type="entry name" value="Tetratricopeptide repeat domain"/>
    <property type="match status" value="1"/>
</dbReference>
<dbReference type="Pfam" id="PF13191">
    <property type="entry name" value="AAA_16"/>
    <property type="match status" value="1"/>
</dbReference>
<dbReference type="InterPro" id="IPR011990">
    <property type="entry name" value="TPR-like_helical_dom_sf"/>
</dbReference>
<dbReference type="InterPro" id="IPR027417">
    <property type="entry name" value="P-loop_NTPase"/>
</dbReference>
<dbReference type="AlphaFoldDB" id="A0A2W5PNL1"/>
<dbReference type="SUPFAM" id="SSF55073">
    <property type="entry name" value="Nucleotide cyclase"/>
    <property type="match status" value="1"/>
</dbReference>
<dbReference type="SUPFAM" id="SSF52540">
    <property type="entry name" value="P-loop containing nucleoside triphosphate hydrolases"/>
    <property type="match status" value="1"/>
</dbReference>
<evidence type="ECO:0000256" key="2">
    <source>
        <dbReference type="ARBA" id="ARBA00022840"/>
    </source>
</evidence>